<comment type="function">
    <text evidence="2 13">Accessory subunit of the mitochondrial membrane respiratory chain NADH dehydrogenase (Complex I), that is believed not to be involved in catalysis. Complex I functions in the transfer of electrons from NADH to the respiratory chain. The immediate electron acceptor for the enzyme is believed to be ubiquinone.</text>
</comment>
<dbReference type="Gene3D" id="3.40.50.300">
    <property type="entry name" value="P-loop containing nucleotide triphosphate hydrolases"/>
    <property type="match status" value="1"/>
</dbReference>
<dbReference type="PANTHER" id="PTHR10513:SF15">
    <property type="entry name" value="NADH DEHYDROGENASE [UBIQUINONE] 1 ALPHA SUBCOMPLEX SUBUNIT 10, MITOCHONDRIAL"/>
    <property type="match status" value="1"/>
</dbReference>
<keyword evidence="11 13" id="KW-0249">Electron transport</keyword>
<evidence type="ECO:0000256" key="3">
    <source>
        <dbReference type="ARBA" id="ARBA00004305"/>
    </source>
</evidence>
<comment type="subcellular location">
    <subcellularLocation>
        <location evidence="3 13">Mitochondrion matrix</location>
    </subcellularLocation>
</comment>
<keyword evidence="8 13" id="KW-0679">Respiratory chain</keyword>
<evidence type="ECO:0000256" key="12">
    <source>
        <dbReference type="ARBA" id="ARBA00023128"/>
    </source>
</evidence>
<evidence type="ECO:0000256" key="9">
    <source>
        <dbReference type="ARBA" id="ARBA00022827"/>
    </source>
</evidence>
<dbReference type="InterPro" id="IPR027417">
    <property type="entry name" value="P-loop_NTPase"/>
</dbReference>
<dbReference type="InterPro" id="IPR031314">
    <property type="entry name" value="DNK_dom"/>
</dbReference>
<evidence type="ECO:0000256" key="2">
    <source>
        <dbReference type="ARBA" id="ARBA00003195"/>
    </source>
</evidence>
<dbReference type="InterPro" id="IPR015828">
    <property type="entry name" value="NDUFA10"/>
</dbReference>
<protein>
    <recommendedName>
        <fullName evidence="5 13">NADH dehydrogenase [ubiquinone] 1 alpha subcomplex subunit 10, mitochondrial</fullName>
    </recommendedName>
</protein>
<evidence type="ECO:0000256" key="4">
    <source>
        <dbReference type="ARBA" id="ARBA00008606"/>
    </source>
</evidence>
<evidence type="ECO:0000256" key="5">
    <source>
        <dbReference type="ARBA" id="ARBA00017279"/>
    </source>
</evidence>
<evidence type="ECO:0000256" key="1">
    <source>
        <dbReference type="ARBA" id="ARBA00001974"/>
    </source>
</evidence>
<sequence length="387" mass="44662">MVFINTCKIVVFVGKQNGLATIARGISSKAMRHRTQAEPKPAPFPYKEKRYNFFRALFDPTPARLDENSKLIVVEGVTGAGKANLARELAAELDMAYFAAPTQAEAYINEYGFNLKTLDPELPLTCKSYDENDFLKNPYLLDGTKAARFQLGKMMKRYKRYLEALAHILNSGQGVVMDRSPYSDFVYIDAMAEQGLVSKNIQKFYHRVRDNAMFALWRPHLVIYLDVPVAEARRRIEARNRPNEKESPATTVAYLQSMEKAYKEKFLKEMSVSSEVVVYDWTQVGDPEIVVEDLERLDLDKYTIYDTQMSDWRRQDKWDWNNSRQIFSYDQQYLLNYFNVPATSCGEINYPPEDYNIMARILMNAPGQKYAKGYNADMGDKGLLFKL</sequence>
<evidence type="ECO:0000256" key="8">
    <source>
        <dbReference type="ARBA" id="ARBA00022660"/>
    </source>
</evidence>
<organism evidence="15">
    <name type="scientific">Eubosmina coregoni</name>
    <dbReference type="NCBI Taxonomy" id="186181"/>
    <lineage>
        <taxon>Eukaryota</taxon>
        <taxon>Metazoa</taxon>
        <taxon>Ecdysozoa</taxon>
        <taxon>Arthropoda</taxon>
        <taxon>Crustacea</taxon>
        <taxon>Branchiopoda</taxon>
        <taxon>Diplostraca</taxon>
        <taxon>Cladocera</taxon>
        <taxon>Anomopoda</taxon>
        <taxon>Bosminidae</taxon>
        <taxon>Eubosmina</taxon>
    </lineage>
</organism>
<dbReference type="Pfam" id="PF01712">
    <property type="entry name" value="dNK"/>
    <property type="match status" value="1"/>
</dbReference>
<keyword evidence="7 13" id="KW-0285">Flavoprotein</keyword>
<evidence type="ECO:0000256" key="6">
    <source>
        <dbReference type="ARBA" id="ARBA00022448"/>
    </source>
</evidence>
<dbReference type="EMBL" id="LR000161">
    <property type="protein sequence ID" value="SVE69780.1"/>
    <property type="molecule type" value="mRNA"/>
</dbReference>
<evidence type="ECO:0000313" key="15">
    <source>
        <dbReference type="EMBL" id="SVE69780.1"/>
    </source>
</evidence>
<dbReference type="GO" id="GO:0006120">
    <property type="term" value="P:mitochondrial electron transport, NADH to ubiquinone"/>
    <property type="evidence" value="ECO:0007669"/>
    <property type="project" value="InterPro"/>
</dbReference>
<reference evidence="15" key="1">
    <citation type="submission" date="2018-08" db="EMBL/GenBank/DDBJ databases">
        <authorList>
            <person name="Cornetti L."/>
        </authorList>
    </citation>
    <scope>NUCLEOTIDE SEQUENCE</scope>
    <source>
        <strain evidence="15">FI-BAL1-1</strain>
    </source>
</reference>
<evidence type="ECO:0000256" key="13">
    <source>
        <dbReference type="PIRNR" id="PIRNR000543"/>
    </source>
</evidence>
<dbReference type="AlphaFoldDB" id="A0A4Y7LLM1"/>
<comment type="cofactor">
    <cofactor evidence="1 13">
        <name>FAD</name>
        <dbReference type="ChEBI" id="CHEBI:57692"/>
    </cofactor>
</comment>
<keyword evidence="9 13" id="KW-0274">FAD</keyword>
<dbReference type="GO" id="GO:0005759">
    <property type="term" value="C:mitochondrial matrix"/>
    <property type="evidence" value="ECO:0007669"/>
    <property type="project" value="UniProtKB-SubCell"/>
</dbReference>
<evidence type="ECO:0000256" key="11">
    <source>
        <dbReference type="ARBA" id="ARBA00022982"/>
    </source>
</evidence>
<evidence type="ECO:0000256" key="7">
    <source>
        <dbReference type="ARBA" id="ARBA00022630"/>
    </source>
</evidence>
<evidence type="ECO:0000259" key="14">
    <source>
        <dbReference type="Pfam" id="PF01712"/>
    </source>
</evidence>
<keyword evidence="6 13" id="KW-0813">Transport</keyword>
<gene>
    <name evidence="15" type="primary">EOG090X05NZ</name>
</gene>
<dbReference type="PIRSF" id="PIRSF000543">
    <property type="entry name" value="NADH_UQ_42KD"/>
    <property type="match status" value="1"/>
</dbReference>
<dbReference type="InterPro" id="IPR050566">
    <property type="entry name" value="Deoxyribonucleoside_kinase"/>
</dbReference>
<comment type="similarity">
    <text evidence="4 13">Belongs to the complex I NDUFA10 subunit family.</text>
</comment>
<proteinExistence type="evidence at transcript level"/>
<name>A0A4Y7LLM1_9CRUS</name>
<keyword evidence="12 13" id="KW-0496">Mitochondrion</keyword>
<dbReference type="PANTHER" id="PTHR10513">
    <property type="entry name" value="DEOXYNUCLEOSIDE KINASE"/>
    <property type="match status" value="1"/>
</dbReference>
<feature type="domain" description="Deoxynucleoside kinase" evidence="14">
    <location>
        <begin position="72"/>
        <end position="281"/>
    </location>
</feature>
<keyword evidence="10" id="KW-0809">Transit peptide</keyword>
<evidence type="ECO:0000256" key="10">
    <source>
        <dbReference type="ARBA" id="ARBA00022946"/>
    </source>
</evidence>
<accession>A0A4Y7LLM1</accession>
<dbReference type="SUPFAM" id="SSF52540">
    <property type="entry name" value="P-loop containing nucleoside triphosphate hydrolases"/>
    <property type="match status" value="1"/>
</dbReference>